<dbReference type="InterPro" id="IPR001128">
    <property type="entry name" value="Cyt_P450"/>
</dbReference>
<keyword evidence="2 6" id="KW-0349">Heme</keyword>
<feature type="region of interest" description="Disordered" evidence="7">
    <location>
        <begin position="396"/>
        <end position="416"/>
    </location>
</feature>
<reference evidence="9 10" key="1">
    <citation type="journal article" date="2019" name="Sci. Rep.">
        <title>A high-quality genome of Eragrostis curvula grass provides insights into Poaceae evolution and supports new strategies to enhance forage quality.</title>
        <authorList>
            <person name="Carballo J."/>
            <person name="Santos B.A.C.M."/>
            <person name="Zappacosta D."/>
            <person name="Garbus I."/>
            <person name="Selva J.P."/>
            <person name="Gallo C.A."/>
            <person name="Diaz A."/>
            <person name="Albertini E."/>
            <person name="Caccamo M."/>
            <person name="Echenique V."/>
        </authorList>
    </citation>
    <scope>NUCLEOTIDE SEQUENCE [LARGE SCALE GENOMIC DNA]</scope>
    <source>
        <strain evidence="10">cv. Victoria</strain>
        <tissue evidence="9">Leaf</tissue>
    </source>
</reference>
<dbReference type="InterPro" id="IPR017972">
    <property type="entry name" value="Cyt_P450_CS"/>
</dbReference>
<gene>
    <name evidence="9" type="ORF">EJB05_00951</name>
</gene>
<evidence type="ECO:0000313" key="9">
    <source>
        <dbReference type="EMBL" id="TVU49633.1"/>
    </source>
</evidence>
<dbReference type="GO" id="GO:0005506">
    <property type="term" value="F:iron ion binding"/>
    <property type="evidence" value="ECO:0007669"/>
    <property type="project" value="InterPro"/>
</dbReference>
<sequence>MELPAATSLAVPFLATIVVLAHEGGRCWATSACCRASSRRTARWRPSAEAARLVLKTHDAALADRPPGTAAGAILSYGCRGILLSPRGAHWRMARRLCATQLFSARRVDQFERAREEETRALVRGVFERCGAAVEVREHLERCAMWNILRMAVGERWPGLYDSKEGEAVYKTSLDVVFAMTGAMDTDSNVGAWVPWMGRLDVQGLIGRMKRVHERLDRFYEQILVEHEEERRRRAGGGDGDGDIAGKGTLVDVLLQLLAEEEEEDEESETRLTRDGVKGMIQDIVTGGTDTTAATMEWALASCSPASWPDLPCAFRPERFLPGGGAAHGVDVRGKHFELLPFGTGRRMCPGYGLAMKEMAGTLANLLLGFAWRLPDGTAPEDLSMEEFFGMSVRRAAPSQSPGCRRTSTPLRRSRG</sequence>
<dbReference type="GO" id="GO:0016705">
    <property type="term" value="F:oxidoreductase activity, acting on paired donors, with incorporation or reduction of molecular oxygen"/>
    <property type="evidence" value="ECO:0007669"/>
    <property type="project" value="InterPro"/>
</dbReference>
<evidence type="ECO:0000256" key="6">
    <source>
        <dbReference type="RuleBase" id="RU000461"/>
    </source>
</evidence>
<dbReference type="Pfam" id="PF00067">
    <property type="entry name" value="p450"/>
    <property type="match status" value="2"/>
</dbReference>
<keyword evidence="6" id="KW-0503">Monooxygenase</keyword>
<evidence type="ECO:0008006" key="11">
    <source>
        <dbReference type="Google" id="ProtNLM"/>
    </source>
</evidence>
<dbReference type="PRINTS" id="PR00385">
    <property type="entry name" value="P450"/>
</dbReference>
<protein>
    <recommendedName>
        <fullName evidence="11">Cytochrome P450</fullName>
    </recommendedName>
</protein>
<dbReference type="PANTHER" id="PTHR47944:SF14">
    <property type="entry name" value="CYTOCHROME P450"/>
    <property type="match status" value="1"/>
</dbReference>
<feature type="signal peptide" evidence="8">
    <location>
        <begin position="1"/>
        <end position="21"/>
    </location>
</feature>
<dbReference type="Gramene" id="TVU49633">
    <property type="protein sequence ID" value="TVU49633"/>
    <property type="gene ID" value="EJB05_00951"/>
</dbReference>
<comment type="caution">
    <text evidence="9">The sequence shown here is derived from an EMBL/GenBank/DDBJ whole genome shotgun (WGS) entry which is preliminary data.</text>
</comment>
<keyword evidence="8" id="KW-0732">Signal</keyword>
<evidence type="ECO:0000256" key="5">
    <source>
        <dbReference type="ARBA" id="ARBA00023004"/>
    </source>
</evidence>
<dbReference type="PROSITE" id="PS00086">
    <property type="entry name" value="CYTOCHROME_P450"/>
    <property type="match status" value="1"/>
</dbReference>
<feature type="chain" id="PRO_5023921627" description="Cytochrome P450" evidence="8">
    <location>
        <begin position="22"/>
        <end position="416"/>
    </location>
</feature>
<dbReference type="InterPro" id="IPR036396">
    <property type="entry name" value="Cyt_P450_sf"/>
</dbReference>
<feature type="non-terminal residue" evidence="9">
    <location>
        <position position="1"/>
    </location>
</feature>
<dbReference type="SUPFAM" id="SSF48264">
    <property type="entry name" value="Cytochrome P450"/>
    <property type="match status" value="1"/>
</dbReference>
<evidence type="ECO:0000256" key="1">
    <source>
        <dbReference type="ARBA" id="ARBA00010617"/>
    </source>
</evidence>
<organism evidence="9 10">
    <name type="scientific">Eragrostis curvula</name>
    <name type="common">weeping love grass</name>
    <dbReference type="NCBI Taxonomy" id="38414"/>
    <lineage>
        <taxon>Eukaryota</taxon>
        <taxon>Viridiplantae</taxon>
        <taxon>Streptophyta</taxon>
        <taxon>Embryophyta</taxon>
        <taxon>Tracheophyta</taxon>
        <taxon>Spermatophyta</taxon>
        <taxon>Magnoliopsida</taxon>
        <taxon>Liliopsida</taxon>
        <taxon>Poales</taxon>
        <taxon>Poaceae</taxon>
        <taxon>PACMAD clade</taxon>
        <taxon>Chloridoideae</taxon>
        <taxon>Eragrostideae</taxon>
        <taxon>Eragrostidinae</taxon>
        <taxon>Eragrostis</taxon>
    </lineage>
</organism>
<keyword evidence="3 6" id="KW-0479">Metal-binding</keyword>
<dbReference type="GO" id="GO:0020037">
    <property type="term" value="F:heme binding"/>
    <property type="evidence" value="ECO:0007669"/>
    <property type="project" value="InterPro"/>
</dbReference>
<evidence type="ECO:0000256" key="4">
    <source>
        <dbReference type="ARBA" id="ARBA00023002"/>
    </source>
</evidence>
<evidence type="ECO:0000256" key="8">
    <source>
        <dbReference type="SAM" id="SignalP"/>
    </source>
</evidence>
<feature type="compositionally biased region" description="Polar residues" evidence="7">
    <location>
        <begin position="398"/>
        <end position="416"/>
    </location>
</feature>
<evidence type="ECO:0000256" key="2">
    <source>
        <dbReference type="ARBA" id="ARBA00022617"/>
    </source>
</evidence>
<dbReference type="AlphaFoldDB" id="A0A5J9WNF0"/>
<proteinExistence type="inferred from homology"/>
<dbReference type="EMBL" id="RWGY01000002">
    <property type="protein sequence ID" value="TVU49633.1"/>
    <property type="molecule type" value="Genomic_DNA"/>
</dbReference>
<keyword evidence="4 6" id="KW-0560">Oxidoreductase</keyword>
<accession>A0A5J9WNF0</accession>
<dbReference type="OrthoDB" id="1844152at2759"/>
<comment type="similarity">
    <text evidence="1 6">Belongs to the cytochrome P450 family.</text>
</comment>
<keyword evidence="10" id="KW-1185">Reference proteome</keyword>
<dbReference type="PANTHER" id="PTHR47944">
    <property type="entry name" value="CYTOCHROME P450 98A9"/>
    <property type="match status" value="1"/>
</dbReference>
<evidence type="ECO:0000256" key="7">
    <source>
        <dbReference type="SAM" id="MobiDB-lite"/>
    </source>
</evidence>
<dbReference type="GO" id="GO:0004497">
    <property type="term" value="F:monooxygenase activity"/>
    <property type="evidence" value="ECO:0007669"/>
    <property type="project" value="UniProtKB-KW"/>
</dbReference>
<name>A0A5J9WNF0_9POAL</name>
<keyword evidence="5 6" id="KW-0408">Iron</keyword>
<evidence type="ECO:0000313" key="10">
    <source>
        <dbReference type="Proteomes" id="UP000324897"/>
    </source>
</evidence>
<evidence type="ECO:0000256" key="3">
    <source>
        <dbReference type="ARBA" id="ARBA00022723"/>
    </source>
</evidence>
<dbReference type="Proteomes" id="UP000324897">
    <property type="component" value="Chromosome 6"/>
</dbReference>
<dbReference type="Gene3D" id="1.10.630.10">
    <property type="entry name" value="Cytochrome P450"/>
    <property type="match status" value="2"/>
</dbReference>